<gene>
    <name evidence="7" type="ORF">BI364_08370</name>
</gene>
<evidence type="ECO:0000256" key="5">
    <source>
        <dbReference type="ARBA" id="ARBA00023136"/>
    </source>
</evidence>
<dbReference type="Gene3D" id="3.90.550.10">
    <property type="entry name" value="Spore Coat Polysaccharide Biosynthesis Protein SpsA, Chain A"/>
    <property type="match status" value="1"/>
</dbReference>
<dbReference type="InterPro" id="IPR001173">
    <property type="entry name" value="Glyco_trans_2-like"/>
</dbReference>
<dbReference type="Pfam" id="PF00535">
    <property type="entry name" value="Glycos_transf_2"/>
    <property type="match status" value="1"/>
</dbReference>
<accession>A0A1D8INC8</accession>
<dbReference type="InterPro" id="IPR029044">
    <property type="entry name" value="Nucleotide-diphossugar_trans"/>
</dbReference>
<keyword evidence="3" id="KW-0328">Glycosyltransferase</keyword>
<keyword evidence="2" id="KW-1003">Cell membrane</keyword>
<dbReference type="PANTHER" id="PTHR43646:SF2">
    <property type="entry name" value="GLYCOSYLTRANSFERASE 2-LIKE DOMAIN-CONTAINING PROTEIN"/>
    <property type="match status" value="1"/>
</dbReference>
<dbReference type="AlphaFoldDB" id="A0A1D8INC8"/>
<comment type="subcellular location">
    <subcellularLocation>
        <location evidence="1">Cell membrane</location>
    </subcellularLocation>
</comment>
<dbReference type="PANTHER" id="PTHR43646">
    <property type="entry name" value="GLYCOSYLTRANSFERASE"/>
    <property type="match status" value="1"/>
</dbReference>
<evidence type="ECO:0000256" key="1">
    <source>
        <dbReference type="ARBA" id="ARBA00004236"/>
    </source>
</evidence>
<proteinExistence type="predicted"/>
<dbReference type="Proteomes" id="UP000095401">
    <property type="component" value="Chromosome"/>
</dbReference>
<evidence type="ECO:0000256" key="4">
    <source>
        <dbReference type="ARBA" id="ARBA00022679"/>
    </source>
</evidence>
<dbReference type="RefSeq" id="WP_070078354.1">
    <property type="nucleotide sequence ID" value="NZ_CP017415.1"/>
</dbReference>
<evidence type="ECO:0000313" key="7">
    <source>
        <dbReference type="EMBL" id="AOU97978.1"/>
    </source>
</evidence>
<keyword evidence="8" id="KW-1185">Reference proteome</keyword>
<dbReference type="GO" id="GO:0016757">
    <property type="term" value="F:glycosyltransferase activity"/>
    <property type="evidence" value="ECO:0007669"/>
    <property type="project" value="UniProtKB-KW"/>
</dbReference>
<dbReference type="EMBL" id="CP017415">
    <property type="protein sequence ID" value="AOU97978.1"/>
    <property type="molecule type" value="Genomic_DNA"/>
</dbReference>
<protein>
    <submittedName>
        <fullName evidence="7">Glycosyl transferase</fullName>
    </submittedName>
</protein>
<dbReference type="KEGG" id="aprs:BI364_08370"/>
<evidence type="ECO:0000256" key="2">
    <source>
        <dbReference type="ARBA" id="ARBA00022475"/>
    </source>
</evidence>
<dbReference type="SUPFAM" id="SSF53448">
    <property type="entry name" value="Nucleotide-diphospho-sugar transferases"/>
    <property type="match status" value="1"/>
</dbReference>
<organism evidence="7 8">
    <name type="scientific">Acidihalobacter yilgarnensis</name>
    <dbReference type="NCBI Taxonomy" id="2819280"/>
    <lineage>
        <taxon>Bacteria</taxon>
        <taxon>Pseudomonadati</taxon>
        <taxon>Pseudomonadota</taxon>
        <taxon>Gammaproteobacteria</taxon>
        <taxon>Chromatiales</taxon>
        <taxon>Ectothiorhodospiraceae</taxon>
        <taxon>Acidihalobacter</taxon>
    </lineage>
</organism>
<dbReference type="CDD" id="cd02522">
    <property type="entry name" value="GT_2_like_a"/>
    <property type="match status" value="1"/>
</dbReference>
<evidence type="ECO:0000259" key="6">
    <source>
        <dbReference type="Pfam" id="PF00535"/>
    </source>
</evidence>
<keyword evidence="5" id="KW-0472">Membrane</keyword>
<reference evidence="8" key="1">
    <citation type="submission" date="2016-09" db="EMBL/GenBank/DDBJ databases">
        <title>Acidihalobacter prosperus F5.</title>
        <authorList>
            <person name="Khaleque H.N."/>
            <person name="Ramsay J.P."/>
            <person name="Kaksonen A.H."/>
            <person name="Boxall N.J."/>
            <person name="Watkin E.L.J."/>
        </authorList>
    </citation>
    <scope>NUCLEOTIDE SEQUENCE [LARGE SCALE GENOMIC DNA]</scope>
    <source>
        <strain evidence="8">F5</strain>
    </source>
</reference>
<feature type="domain" description="Glycosyltransferase 2-like" evidence="6">
    <location>
        <begin position="10"/>
        <end position="129"/>
    </location>
</feature>
<dbReference type="NCBIfam" id="TIGR04283">
    <property type="entry name" value="glyco_like_mftF"/>
    <property type="match status" value="1"/>
</dbReference>
<keyword evidence="4 7" id="KW-0808">Transferase</keyword>
<sequence length="238" mass="26639">MKPQSSLDLSIILPILNEAPLIRPALRRLLPLRRQGVEVIVVDGGSQDGSSERVGPFAEQCMRSERGRSIQMNAGAQAARGRVLLFLHVDTLLPLDAKCQIQSALADNSRCWGRFDVRIEGKHPSLRVIAVMMNLRSRLTGIATGDQALFVTCEAFERVGGFPPQALMEDIALSRSLKRLSPPACLRATVVTSGRRWERHGVLRTITLMLWLRLTYFLGVSPQRLARWYGYRGEIKPR</sequence>
<evidence type="ECO:0000313" key="8">
    <source>
        <dbReference type="Proteomes" id="UP000095401"/>
    </source>
</evidence>
<dbReference type="GO" id="GO:0005886">
    <property type="term" value="C:plasma membrane"/>
    <property type="evidence" value="ECO:0007669"/>
    <property type="project" value="UniProtKB-SubCell"/>
</dbReference>
<evidence type="ECO:0000256" key="3">
    <source>
        <dbReference type="ARBA" id="ARBA00022676"/>
    </source>
</evidence>
<name>A0A1D8INC8_9GAMM</name>
<dbReference type="InterPro" id="IPR026461">
    <property type="entry name" value="Trfase_2_rSAM/seldom_assoc"/>
</dbReference>